<protein>
    <submittedName>
        <fullName evidence="1">Uncharacterized protein</fullName>
    </submittedName>
</protein>
<dbReference type="InterPro" id="IPR052895">
    <property type="entry name" value="HetReg/Transcr_Mod"/>
</dbReference>
<dbReference type="OrthoDB" id="194358at2759"/>
<gene>
    <name evidence="1" type="ORF">HII31_11997</name>
</gene>
<evidence type="ECO:0000313" key="1">
    <source>
        <dbReference type="EMBL" id="KAF7186765.1"/>
    </source>
</evidence>
<reference evidence="1" key="1">
    <citation type="submission" date="2020-04" db="EMBL/GenBank/DDBJ databases">
        <title>Draft genome resource of the tomato pathogen Pseudocercospora fuligena.</title>
        <authorList>
            <person name="Zaccaron A."/>
        </authorList>
    </citation>
    <scope>NUCLEOTIDE SEQUENCE</scope>
    <source>
        <strain evidence="1">PF001</strain>
    </source>
</reference>
<proteinExistence type="predicted"/>
<dbReference type="EMBL" id="JABCIY010000248">
    <property type="protein sequence ID" value="KAF7186765.1"/>
    <property type="molecule type" value="Genomic_DNA"/>
</dbReference>
<keyword evidence="2" id="KW-1185">Reference proteome</keyword>
<organism evidence="1 2">
    <name type="scientific">Pseudocercospora fuligena</name>
    <dbReference type="NCBI Taxonomy" id="685502"/>
    <lineage>
        <taxon>Eukaryota</taxon>
        <taxon>Fungi</taxon>
        <taxon>Dikarya</taxon>
        <taxon>Ascomycota</taxon>
        <taxon>Pezizomycotina</taxon>
        <taxon>Dothideomycetes</taxon>
        <taxon>Dothideomycetidae</taxon>
        <taxon>Mycosphaerellales</taxon>
        <taxon>Mycosphaerellaceae</taxon>
        <taxon>Pseudocercospora</taxon>
    </lineage>
</organism>
<dbReference type="PANTHER" id="PTHR24148">
    <property type="entry name" value="ANKYRIN REPEAT DOMAIN-CONTAINING PROTEIN 39 HOMOLOG-RELATED"/>
    <property type="match status" value="1"/>
</dbReference>
<comment type="caution">
    <text evidence="1">The sequence shown here is derived from an EMBL/GenBank/DDBJ whole genome shotgun (WGS) entry which is preliminary data.</text>
</comment>
<dbReference type="PANTHER" id="PTHR24148:SF64">
    <property type="entry name" value="HETEROKARYON INCOMPATIBILITY DOMAIN-CONTAINING PROTEIN"/>
    <property type="match status" value="1"/>
</dbReference>
<name>A0A8H6R7J3_9PEZI</name>
<accession>A0A8H6R7J3</accession>
<dbReference type="Proteomes" id="UP000660729">
    <property type="component" value="Unassembled WGS sequence"/>
</dbReference>
<sequence>MSMEQLEDHILRRYGPRVDEVLQDLVRFTHHEYFQRMWTFQELINSPDDKFGFDFEHRWCKWRDLNTLITAFESVDPDDGRPELCTNFIIMFSGWFYGLLVRLNKIERLAGLNTSADARLAPDRVLRNALIQTKLRKCLDPRDKVFAILGLPPMRLLSESIRLFADYSMSTQELCIVVVSRYEQLRFDRIQWTEENAMKKFMNDVLGVAELVNTSLCLSGTYIGLLKFYVGVRNKSQKDARGYATSFPLSSGGQVSFSKSWIFNQYLNNDKYVWQWSEGDYEWHEVQEHFMDTEGYTEAWLEREKFFGQAPVLNAEALTTLRVSDPELFTDYIVTCLPRFGFLY</sequence>
<dbReference type="AlphaFoldDB" id="A0A8H6R7J3"/>
<evidence type="ECO:0000313" key="2">
    <source>
        <dbReference type="Proteomes" id="UP000660729"/>
    </source>
</evidence>